<keyword evidence="2" id="KW-0472">Membrane</keyword>
<keyword evidence="4" id="KW-0808">Transferase</keyword>
<accession>A0ABV1NZC4</accession>
<dbReference type="PANTHER" id="PTHR10983:SF24">
    <property type="entry name" value="1-ACYLGLYCEROL-3-PHOSPHATE O-ACYLTRANSFERASE 3, ISOFORM E-RELATED"/>
    <property type="match status" value="1"/>
</dbReference>
<keyword evidence="4" id="KW-0012">Acyltransferase</keyword>
<evidence type="ECO:0000256" key="1">
    <source>
        <dbReference type="SAM" id="MobiDB-lite"/>
    </source>
</evidence>
<dbReference type="RefSeq" id="WP_349804731.1">
    <property type="nucleotide sequence ID" value="NZ_JBEGDP010000011.1"/>
</dbReference>
<feature type="transmembrane region" description="Helical" evidence="2">
    <location>
        <begin position="61"/>
        <end position="83"/>
    </location>
</feature>
<dbReference type="GO" id="GO:0016746">
    <property type="term" value="F:acyltransferase activity"/>
    <property type="evidence" value="ECO:0007669"/>
    <property type="project" value="UniProtKB-KW"/>
</dbReference>
<feature type="region of interest" description="Disordered" evidence="1">
    <location>
        <begin position="346"/>
        <end position="367"/>
    </location>
</feature>
<dbReference type="InterPro" id="IPR002123">
    <property type="entry name" value="Plipid/glycerol_acylTrfase"/>
</dbReference>
<feature type="transmembrane region" description="Helical" evidence="2">
    <location>
        <begin position="21"/>
        <end position="41"/>
    </location>
</feature>
<dbReference type="EMBL" id="JBEGDP010000011">
    <property type="protein sequence ID" value="MEQ7847862.1"/>
    <property type="molecule type" value="Genomic_DNA"/>
</dbReference>
<dbReference type="SMART" id="SM00563">
    <property type="entry name" value="PlsC"/>
    <property type="match status" value="1"/>
</dbReference>
<feature type="domain" description="Phospholipid/glycerol acyltransferase" evidence="3">
    <location>
        <begin position="138"/>
        <end position="285"/>
    </location>
</feature>
<dbReference type="SUPFAM" id="SSF69593">
    <property type="entry name" value="Glycerol-3-phosphate (1)-acyltransferase"/>
    <property type="match status" value="1"/>
</dbReference>
<name>A0ABV1NZC4_9ACTN</name>
<gene>
    <name evidence="4" type="ORF">V6R90_11290</name>
</gene>
<dbReference type="Pfam" id="PF01553">
    <property type="entry name" value="Acyltransferase"/>
    <property type="match status" value="1"/>
</dbReference>
<dbReference type="Proteomes" id="UP001482520">
    <property type="component" value="Unassembled WGS sequence"/>
</dbReference>
<protein>
    <submittedName>
        <fullName evidence="4">1-acyl-sn-glycerol-3-phosphate acyltransferase</fullName>
    </submittedName>
</protein>
<reference evidence="4 5" key="1">
    <citation type="submission" date="2024-02" db="EMBL/GenBank/DDBJ databases">
        <title>Full genome sequence of Nocardioides kribbensis.</title>
        <authorList>
            <person name="Poletto B.L."/>
            <person name="Silva G."/>
            <person name="Galante D."/>
            <person name="Campos K.R."/>
            <person name="Santos M.B.N."/>
            <person name="Sacchi C.T."/>
        </authorList>
    </citation>
    <scope>NUCLEOTIDE SEQUENCE [LARGE SCALE GENOMIC DNA]</scope>
    <source>
        <strain evidence="4 5">O4R</strain>
    </source>
</reference>
<evidence type="ECO:0000259" key="3">
    <source>
        <dbReference type="SMART" id="SM00563"/>
    </source>
</evidence>
<evidence type="ECO:0000256" key="2">
    <source>
        <dbReference type="SAM" id="Phobius"/>
    </source>
</evidence>
<proteinExistence type="predicted"/>
<evidence type="ECO:0000313" key="4">
    <source>
        <dbReference type="EMBL" id="MEQ7847862.1"/>
    </source>
</evidence>
<keyword evidence="2" id="KW-1133">Transmembrane helix</keyword>
<comment type="caution">
    <text evidence="4">The sequence shown here is derived from an EMBL/GenBank/DDBJ whole genome shotgun (WGS) entry which is preliminary data.</text>
</comment>
<sequence length="367" mass="41087">MSTPGRRRLPAGTARVLRLGLVAPLVVGLTAVLWLALPLWLLGAAAVSPWVPGRWRALRLAWLAVVYLTMETVLLAVLLGLWLSSGFGRRLRTPYFEGIHYDLVQGVMWVLFSEARRVLHLSITTVGPAPDAHPGHPLLVCCRHAGPGDSFTLVHALMDWYDREPRVVLKDTLAWDPVIGCLLTRLPARFISPSPGDGEDLESQIASLATGLDRDDAFVIFPEGGNFSPERRERAIARLHRLGLHAMAGRAEAMLHVLAPKPGGLLAALEAAPEADVVMVAHTGLDHVLGVRDLWRELPMDKRITMRWWQVPRAEIPTDRDEQIAWLYDWWERIDAWVEEHRPEDLPARRRSHRPLTPAADRGRART</sequence>
<evidence type="ECO:0000313" key="5">
    <source>
        <dbReference type="Proteomes" id="UP001482520"/>
    </source>
</evidence>
<keyword evidence="2" id="KW-0812">Transmembrane</keyword>
<dbReference type="PANTHER" id="PTHR10983">
    <property type="entry name" value="1-ACYLGLYCEROL-3-PHOSPHATE ACYLTRANSFERASE-RELATED"/>
    <property type="match status" value="1"/>
</dbReference>
<keyword evidence="5" id="KW-1185">Reference proteome</keyword>
<organism evidence="4 5">
    <name type="scientific">Nocardioides kribbensis</name>
    <dbReference type="NCBI Taxonomy" id="305517"/>
    <lineage>
        <taxon>Bacteria</taxon>
        <taxon>Bacillati</taxon>
        <taxon>Actinomycetota</taxon>
        <taxon>Actinomycetes</taxon>
        <taxon>Propionibacteriales</taxon>
        <taxon>Nocardioidaceae</taxon>
        <taxon>Nocardioides</taxon>
    </lineage>
</organism>